<dbReference type="Pfam" id="PF03015">
    <property type="entry name" value="Sterile"/>
    <property type="match status" value="1"/>
</dbReference>
<keyword evidence="3 4" id="KW-0443">Lipid metabolism</keyword>
<name>A0A9P0CHH5_9CUCU</name>
<keyword evidence="2 4" id="KW-0444">Lipid biosynthesis</keyword>
<organism evidence="7 8">
    <name type="scientific">Psylliodes chrysocephalus</name>
    <dbReference type="NCBI Taxonomy" id="3402493"/>
    <lineage>
        <taxon>Eukaryota</taxon>
        <taxon>Metazoa</taxon>
        <taxon>Ecdysozoa</taxon>
        <taxon>Arthropoda</taxon>
        <taxon>Hexapoda</taxon>
        <taxon>Insecta</taxon>
        <taxon>Pterygota</taxon>
        <taxon>Neoptera</taxon>
        <taxon>Endopterygota</taxon>
        <taxon>Coleoptera</taxon>
        <taxon>Polyphaga</taxon>
        <taxon>Cucujiformia</taxon>
        <taxon>Chrysomeloidea</taxon>
        <taxon>Chrysomelidae</taxon>
        <taxon>Galerucinae</taxon>
        <taxon>Alticini</taxon>
        <taxon>Psylliodes</taxon>
    </lineage>
</organism>
<proteinExistence type="inferred from homology"/>
<feature type="transmembrane region" description="Helical" evidence="4">
    <location>
        <begin position="727"/>
        <end position="749"/>
    </location>
</feature>
<keyword evidence="8" id="KW-1185">Reference proteome</keyword>
<feature type="domain" description="Thioester reductase (TE)" evidence="6">
    <location>
        <begin position="433"/>
        <end position="628"/>
    </location>
</feature>
<dbReference type="InterPro" id="IPR036291">
    <property type="entry name" value="NAD(P)-bd_dom_sf"/>
</dbReference>
<dbReference type="OrthoDB" id="429813at2759"/>
<dbReference type="GO" id="GO:0080019">
    <property type="term" value="F:alcohol-forming very long-chain fatty acyl-CoA reductase activity"/>
    <property type="evidence" value="ECO:0007669"/>
    <property type="project" value="InterPro"/>
</dbReference>
<dbReference type="InterPro" id="IPR013120">
    <property type="entry name" value="FAR_NAD-bd"/>
</dbReference>
<feature type="domain" description="Thioester reductase (TE)" evidence="6">
    <location>
        <begin position="20"/>
        <end position="69"/>
    </location>
</feature>
<reference evidence="7" key="1">
    <citation type="submission" date="2022-01" db="EMBL/GenBank/DDBJ databases">
        <authorList>
            <person name="King R."/>
        </authorList>
    </citation>
    <scope>NUCLEOTIDE SEQUENCE</scope>
</reference>
<dbReference type="Gene3D" id="3.40.50.720">
    <property type="entry name" value="NAD(P)-binding Rossmann-like Domain"/>
    <property type="match status" value="2"/>
</dbReference>
<dbReference type="AlphaFoldDB" id="A0A9P0CHH5"/>
<comment type="catalytic activity">
    <reaction evidence="4">
        <text>a long-chain fatty acyl-CoA + 2 NADPH + 2 H(+) = a long-chain primary fatty alcohol + 2 NADP(+) + CoA</text>
        <dbReference type="Rhea" id="RHEA:52716"/>
        <dbReference type="ChEBI" id="CHEBI:15378"/>
        <dbReference type="ChEBI" id="CHEBI:57287"/>
        <dbReference type="ChEBI" id="CHEBI:57783"/>
        <dbReference type="ChEBI" id="CHEBI:58349"/>
        <dbReference type="ChEBI" id="CHEBI:77396"/>
        <dbReference type="ChEBI" id="CHEBI:83139"/>
        <dbReference type="EC" id="1.2.1.84"/>
    </reaction>
</comment>
<evidence type="ECO:0000256" key="2">
    <source>
        <dbReference type="ARBA" id="ARBA00022516"/>
    </source>
</evidence>
<dbReference type="GO" id="GO:0005777">
    <property type="term" value="C:peroxisome"/>
    <property type="evidence" value="ECO:0007669"/>
    <property type="project" value="TreeGrafter"/>
</dbReference>
<feature type="transmembrane region" description="Helical" evidence="4">
    <location>
        <begin position="827"/>
        <end position="846"/>
    </location>
</feature>
<feature type="transmembrane region" description="Helical" evidence="4">
    <location>
        <begin position="692"/>
        <end position="715"/>
    </location>
</feature>
<dbReference type="GO" id="GO:0102965">
    <property type="term" value="F:alcohol-forming long-chain fatty acyl-CoA reductase activity"/>
    <property type="evidence" value="ECO:0007669"/>
    <property type="project" value="UniProtKB-EC"/>
</dbReference>
<dbReference type="SUPFAM" id="SSF51735">
    <property type="entry name" value="NAD(P)-binding Rossmann-fold domains"/>
    <property type="match status" value="2"/>
</dbReference>
<dbReference type="Pfam" id="PF07993">
    <property type="entry name" value="NAD_binding_4"/>
    <property type="match status" value="3"/>
</dbReference>
<sequence>MFKQKSITIPEFYKGKSVFLTGGTGFVGKLIVEKLLRSCPGVKNIYILVRPKKSESVEDRVEKLKNDKVTASVRFDDFLEKAILTNVRSTAEVIDLVEQLDTVDAFIHVSTAYSNCDRKLIDERFYPSAYNWRDAIKLAESTEEDVKKITHSMTLKMIEPMPNTYVFTKGLAEDCVNERCLNRFPTCIVRPSIITPTLEEPLQGYTDNFNGPVTLFLAGGVGIAKVINLDPDNYNDQVFGDNVAKVAIIASWKHGVEKTTNEIKIYNATSDFLYTPAEGLAIGLKIQKENPLKYYFGTGIVTLIKCPYGYFVYNLLFHLFPALIMDLLLKLFGKKISILGLRRKFVISNMATLPFLMPTGGIPWKFITKNYESLESSLTNIDKKDFSYLHNRITNNKDKLEDYFRMFITKSRPFLIPFEREQASKEEIIRYRISDSDRAFLVKTVSIVFHIAASVRFDDFLQKAIISNVRSTREVIYLVEQLNKVDVFVYVSTAYSNCDRKTIDERFYKSSYDWRDAIKLAESTEEDVKKIIDNVTMKVIEPMPNTYVFTKGLAEDCLSDQCLNRFPTCVIRPSIVTPTFEEPMEGYIDNFNGPVTLFIAGGSGIAKVMHLDRDTILDHVFGDNVAKVTIIASWKHGVEKTTDEIKIYNATSDFLYTSRQSNEIGYRIQKENPLRYYMGVGPVTLMKCSYGYYVYNLLFHFFPALIIDLLLKLFGKKLSILSLRRKLVVANMALLPFTMPSGGIPWTFINKNYVGLESTLTNSDKKNFSYLHNRCKGANDDEIEEYLKMFVAKPRVFLLEGEREQASKEEIIRYKRLNLLDKTVKNAFWAFLCYLAVWKYGLLTTLSTRFYNYVASLP</sequence>
<dbReference type="InterPro" id="IPR033640">
    <property type="entry name" value="FAR_C"/>
</dbReference>
<evidence type="ECO:0000259" key="5">
    <source>
        <dbReference type="Pfam" id="PF03015"/>
    </source>
</evidence>
<evidence type="ECO:0000259" key="6">
    <source>
        <dbReference type="Pfam" id="PF07993"/>
    </source>
</evidence>
<keyword evidence="4" id="KW-0472">Membrane</keyword>
<evidence type="ECO:0000256" key="3">
    <source>
        <dbReference type="ARBA" id="ARBA00023098"/>
    </source>
</evidence>
<keyword evidence="4" id="KW-0560">Oxidoreductase</keyword>
<protein>
    <recommendedName>
        <fullName evidence="4">Fatty acyl-CoA reductase</fullName>
        <ecNumber evidence="4">1.2.1.84</ecNumber>
    </recommendedName>
</protein>
<evidence type="ECO:0000256" key="4">
    <source>
        <dbReference type="RuleBase" id="RU363097"/>
    </source>
</evidence>
<dbReference type="PANTHER" id="PTHR11011:SF24">
    <property type="entry name" value="FATTY ACYL-COA REDUCTASE"/>
    <property type="match status" value="1"/>
</dbReference>
<comment type="function">
    <text evidence="4">Catalyzes the reduction of fatty acyl-CoA to fatty alcohols.</text>
</comment>
<keyword evidence="4" id="KW-0521">NADP</keyword>
<evidence type="ECO:0000313" key="8">
    <source>
        <dbReference type="Proteomes" id="UP001153636"/>
    </source>
</evidence>
<evidence type="ECO:0000313" key="7">
    <source>
        <dbReference type="EMBL" id="CAH1098717.1"/>
    </source>
</evidence>
<evidence type="ECO:0000256" key="1">
    <source>
        <dbReference type="ARBA" id="ARBA00005928"/>
    </source>
</evidence>
<dbReference type="EC" id="1.2.1.84" evidence="4"/>
<feature type="transmembrane region" description="Helical" evidence="4">
    <location>
        <begin position="310"/>
        <end position="333"/>
    </location>
</feature>
<dbReference type="InterPro" id="IPR026055">
    <property type="entry name" value="FAR"/>
</dbReference>
<feature type="domain" description="Fatty acyl-CoA reductase C-terminal" evidence="5">
    <location>
        <begin position="699"/>
        <end position="770"/>
    </location>
</feature>
<keyword evidence="4" id="KW-0812">Transmembrane</keyword>
<feature type="domain" description="Thioester reductase (TE)" evidence="6">
    <location>
        <begin position="70"/>
        <end position="246"/>
    </location>
</feature>
<dbReference type="GO" id="GO:0035336">
    <property type="term" value="P:long-chain fatty-acyl-CoA metabolic process"/>
    <property type="evidence" value="ECO:0007669"/>
    <property type="project" value="TreeGrafter"/>
</dbReference>
<comment type="similarity">
    <text evidence="1 4">Belongs to the fatty acyl-CoA reductase family.</text>
</comment>
<dbReference type="Proteomes" id="UP001153636">
    <property type="component" value="Chromosome 1"/>
</dbReference>
<keyword evidence="4" id="KW-1133">Transmembrane helix</keyword>
<feature type="transmembrane region" description="Helical" evidence="4">
    <location>
        <begin position="345"/>
        <end position="364"/>
    </location>
</feature>
<accession>A0A9P0CHH5</accession>
<dbReference type="EMBL" id="OV651813">
    <property type="protein sequence ID" value="CAH1098717.1"/>
    <property type="molecule type" value="Genomic_DNA"/>
</dbReference>
<gene>
    <name evidence="7" type="ORF">PSYICH_LOCUS503</name>
</gene>
<dbReference type="CDD" id="cd05236">
    <property type="entry name" value="FAR-N_SDR_e"/>
    <property type="match status" value="1"/>
</dbReference>
<dbReference type="PANTHER" id="PTHR11011">
    <property type="entry name" value="MALE STERILITY PROTEIN 2-RELATED"/>
    <property type="match status" value="1"/>
</dbReference>